<keyword evidence="2" id="KW-0723">Serine/threonine-protein kinase</keyword>
<feature type="compositionally biased region" description="Acidic residues" evidence="8">
    <location>
        <begin position="15"/>
        <end position="28"/>
    </location>
</feature>
<reference evidence="11 12" key="1">
    <citation type="submission" date="2019-02" db="EMBL/GenBank/DDBJ databases">
        <title>Planctomycetal bacteria perform biofilm scaping via a novel small molecule.</title>
        <authorList>
            <person name="Jeske O."/>
            <person name="Boedeker C."/>
            <person name="Wiegand S."/>
            <person name="Breitling P."/>
            <person name="Kallscheuer N."/>
            <person name="Jogler M."/>
            <person name="Rohde M."/>
            <person name="Petersen J."/>
            <person name="Medema M.H."/>
            <person name="Surup F."/>
            <person name="Jogler C."/>
        </authorList>
    </citation>
    <scope>NUCLEOTIDE SEQUENCE [LARGE SCALE GENOMIC DNA]</scope>
    <source>
        <strain evidence="11 12">Mal15</strain>
    </source>
</reference>
<dbReference type="SMART" id="SM00220">
    <property type="entry name" value="S_TKc"/>
    <property type="match status" value="1"/>
</dbReference>
<dbReference type="EC" id="2.7.11.1" evidence="1"/>
<keyword evidence="9" id="KW-1133">Transmembrane helix</keyword>
<dbReference type="Gene3D" id="1.10.510.10">
    <property type="entry name" value="Transferase(Phosphotransferase) domain 1"/>
    <property type="match status" value="1"/>
</dbReference>
<feature type="region of interest" description="Disordered" evidence="8">
    <location>
        <begin position="346"/>
        <end position="365"/>
    </location>
</feature>
<evidence type="ECO:0000256" key="8">
    <source>
        <dbReference type="SAM" id="MobiDB-lite"/>
    </source>
</evidence>
<dbReference type="FunFam" id="1.10.510.10:FF:000021">
    <property type="entry name" value="Serine/threonine protein kinase"/>
    <property type="match status" value="1"/>
</dbReference>
<keyword evidence="9" id="KW-0812">Transmembrane</keyword>
<dbReference type="InterPro" id="IPR000719">
    <property type="entry name" value="Prot_kinase_dom"/>
</dbReference>
<evidence type="ECO:0000256" key="4">
    <source>
        <dbReference type="ARBA" id="ARBA00022741"/>
    </source>
</evidence>
<feature type="domain" description="Protein kinase" evidence="10">
    <location>
        <begin position="56"/>
        <end position="327"/>
    </location>
</feature>
<dbReference type="RefSeq" id="WP_167546618.1">
    <property type="nucleotide sequence ID" value="NZ_CP036264.1"/>
</dbReference>
<sequence length="394" mass="42902">MTQQGPNQSDGRSPDDDETIVSEPFDGDDSTHKTGEHAGPSVDPQRVLEADRVGDYRIVDVIGVGGMGIVYRAEDVMLKRTVALKVMKPEVASNETFRKRFLREAESAARIDHENIVTIYQVGQHKVGQHKVGRHQGVPYIAMRYLSGESLRERLKREGRIEPRLVANIGRQVATGLAAAHGIGLIHRDIKPDNLWLEAETGRVKILDFGLARSQETDMRLTKSGVVLGTPKYMSPEQATAKTVDHRSDLFSLGSVLYHLLSGTEPFGGSDSAATLIKVTQADFAPIQKVCPNLNPKLARLVNALLAKHPDKRPQSAREVALNLAEIEKQLEAEHEANARRQSLTETADLASPDPSPVPTSAIPTGVGRPSPLSLVLLGLGIVLIGLLLVAFLF</sequence>
<feature type="transmembrane region" description="Helical" evidence="9">
    <location>
        <begin position="373"/>
        <end position="393"/>
    </location>
</feature>
<dbReference type="PANTHER" id="PTHR43289">
    <property type="entry name" value="MITOGEN-ACTIVATED PROTEIN KINASE KINASE KINASE 20-RELATED"/>
    <property type="match status" value="1"/>
</dbReference>
<evidence type="ECO:0000256" key="6">
    <source>
        <dbReference type="ARBA" id="ARBA00022840"/>
    </source>
</evidence>
<evidence type="ECO:0000256" key="5">
    <source>
        <dbReference type="ARBA" id="ARBA00022777"/>
    </source>
</evidence>
<dbReference type="EMBL" id="CP036264">
    <property type="protein sequence ID" value="QEF96643.1"/>
    <property type="molecule type" value="Genomic_DNA"/>
</dbReference>
<keyword evidence="5 11" id="KW-0418">Kinase</keyword>
<organism evidence="11 12">
    <name type="scientific">Stieleria maiorica</name>
    <dbReference type="NCBI Taxonomy" id="2795974"/>
    <lineage>
        <taxon>Bacteria</taxon>
        <taxon>Pseudomonadati</taxon>
        <taxon>Planctomycetota</taxon>
        <taxon>Planctomycetia</taxon>
        <taxon>Pirellulales</taxon>
        <taxon>Pirellulaceae</taxon>
        <taxon>Stieleria</taxon>
    </lineage>
</organism>
<dbReference type="PROSITE" id="PS50011">
    <property type="entry name" value="PROTEIN_KINASE_DOM"/>
    <property type="match status" value="1"/>
</dbReference>
<dbReference type="PANTHER" id="PTHR43289:SF6">
    <property type="entry name" value="SERINE_THREONINE-PROTEIN KINASE NEKL-3"/>
    <property type="match status" value="1"/>
</dbReference>
<accession>A0A5B9M7K5</accession>
<dbReference type="Proteomes" id="UP000321353">
    <property type="component" value="Chromosome"/>
</dbReference>
<evidence type="ECO:0000313" key="11">
    <source>
        <dbReference type="EMBL" id="QEF96643.1"/>
    </source>
</evidence>
<name>A0A5B9M7K5_9BACT</name>
<evidence type="ECO:0000256" key="2">
    <source>
        <dbReference type="ARBA" id="ARBA00022527"/>
    </source>
</evidence>
<keyword evidence="9" id="KW-0472">Membrane</keyword>
<dbReference type="Gene3D" id="3.30.200.20">
    <property type="entry name" value="Phosphorylase Kinase, domain 1"/>
    <property type="match status" value="1"/>
</dbReference>
<evidence type="ECO:0000256" key="1">
    <source>
        <dbReference type="ARBA" id="ARBA00012513"/>
    </source>
</evidence>
<keyword evidence="4 7" id="KW-0547">Nucleotide-binding</keyword>
<dbReference type="CDD" id="cd14014">
    <property type="entry name" value="STKc_PknB_like"/>
    <property type="match status" value="1"/>
</dbReference>
<dbReference type="GO" id="GO:0004674">
    <property type="term" value="F:protein serine/threonine kinase activity"/>
    <property type="evidence" value="ECO:0007669"/>
    <property type="project" value="UniProtKB-KW"/>
</dbReference>
<feature type="region of interest" description="Disordered" evidence="8">
    <location>
        <begin position="1"/>
        <end position="45"/>
    </location>
</feature>
<evidence type="ECO:0000259" key="10">
    <source>
        <dbReference type="PROSITE" id="PS50011"/>
    </source>
</evidence>
<evidence type="ECO:0000256" key="9">
    <source>
        <dbReference type="SAM" id="Phobius"/>
    </source>
</evidence>
<dbReference type="PROSITE" id="PS00107">
    <property type="entry name" value="PROTEIN_KINASE_ATP"/>
    <property type="match status" value="1"/>
</dbReference>
<evidence type="ECO:0000256" key="7">
    <source>
        <dbReference type="PROSITE-ProRule" id="PRU10141"/>
    </source>
</evidence>
<keyword evidence="12" id="KW-1185">Reference proteome</keyword>
<gene>
    <name evidence="11" type="primary">pknB_9</name>
    <name evidence="11" type="ORF">Mal15_06710</name>
</gene>
<feature type="binding site" evidence="7">
    <location>
        <position position="85"/>
    </location>
    <ligand>
        <name>ATP</name>
        <dbReference type="ChEBI" id="CHEBI:30616"/>
    </ligand>
</feature>
<dbReference type="KEGG" id="smam:Mal15_06710"/>
<dbReference type="InterPro" id="IPR017441">
    <property type="entry name" value="Protein_kinase_ATP_BS"/>
</dbReference>
<dbReference type="GO" id="GO:0005524">
    <property type="term" value="F:ATP binding"/>
    <property type="evidence" value="ECO:0007669"/>
    <property type="project" value="UniProtKB-UniRule"/>
</dbReference>
<evidence type="ECO:0000313" key="12">
    <source>
        <dbReference type="Proteomes" id="UP000321353"/>
    </source>
</evidence>
<dbReference type="SUPFAM" id="SSF56112">
    <property type="entry name" value="Protein kinase-like (PK-like)"/>
    <property type="match status" value="1"/>
</dbReference>
<keyword evidence="3 11" id="KW-0808">Transferase</keyword>
<dbReference type="InterPro" id="IPR011009">
    <property type="entry name" value="Kinase-like_dom_sf"/>
</dbReference>
<evidence type="ECO:0000256" key="3">
    <source>
        <dbReference type="ARBA" id="ARBA00022679"/>
    </source>
</evidence>
<protein>
    <recommendedName>
        <fullName evidence="1">non-specific serine/threonine protein kinase</fullName>
        <ecNumber evidence="1">2.7.11.1</ecNumber>
    </recommendedName>
</protein>
<keyword evidence="6 7" id="KW-0067">ATP-binding</keyword>
<dbReference type="Pfam" id="PF00069">
    <property type="entry name" value="Pkinase"/>
    <property type="match status" value="1"/>
</dbReference>
<proteinExistence type="predicted"/>
<dbReference type="AlphaFoldDB" id="A0A5B9M7K5"/>
<feature type="compositionally biased region" description="Polar residues" evidence="8">
    <location>
        <begin position="1"/>
        <end position="11"/>
    </location>
</feature>